<reference evidence="4 5" key="1">
    <citation type="submission" date="2015-09" db="EMBL/GenBank/DDBJ databases">
        <title>Identification and resolution of microdiversity through metagenomic sequencing of parallel consortia.</title>
        <authorList>
            <person name="Nelson W.C."/>
            <person name="Romine M.F."/>
            <person name="Lindemann S.R."/>
        </authorList>
    </citation>
    <scope>NUCLEOTIDE SEQUENCE [LARGE SCALE GENOMIC DNA]</scope>
    <source>
        <strain evidence="4">Ana</strain>
    </source>
</reference>
<sequence>MQIKRRQAPQSAALQYGHTQPRKRQGKAIGRAIGVKAIQLGLWTGALVVAVPLAGVLYLRSQQPFLDPPVALVLGGAPEREQFAAQFAKAHPHVRIWVSSGSNPEYARWVFDEAQVPNEQWALNYEAVDTVTNFTTLINKLEDRQINQVYLITSDYHMQRASTIALIVLGSRGINFKPIEIPTEQVPEHPESLAREVRDGVRSLLWVVTGKTGLEWQPRAGSK</sequence>
<dbReference type="PATRIC" id="fig|1666911.3.peg.5169"/>
<proteinExistence type="predicted"/>
<keyword evidence="2" id="KW-1133">Transmembrane helix</keyword>
<dbReference type="EMBL" id="LJZR01000006">
    <property type="protein sequence ID" value="KPQ36456.1"/>
    <property type="molecule type" value="Genomic_DNA"/>
</dbReference>
<dbReference type="InterPro" id="IPR003848">
    <property type="entry name" value="DUF218"/>
</dbReference>
<dbReference type="Proteomes" id="UP000050465">
    <property type="component" value="Unassembled WGS sequence"/>
</dbReference>
<gene>
    <name evidence="4" type="ORF">HLUCCA11_06225</name>
</gene>
<dbReference type="AlphaFoldDB" id="A0A0P8BR37"/>
<comment type="caution">
    <text evidence="4">The sequence shown here is derived from an EMBL/GenBank/DDBJ whole genome shotgun (WGS) entry which is preliminary data.</text>
</comment>
<feature type="region of interest" description="Disordered" evidence="1">
    <location>
        <begin position="1"/>
        <end position="20"/>
    </location>
</feature>
<dbReference type="CDD" id="cd06259">
    <property type="entry name" value="YdcF-like"/>
    <property type="match status" value="1"/>
</dbReference>
<evidence type="ECO:0000313" key="5">
    <source>
        <dbReference type="Proteomes" id="UP000050465"/>
    </source>
</evidence>
<evidence type="ECO:0000256" key="1">
    <source>
        <dbReference type="SAM" id="MobiDB-lite"/>
    </source>
</evidence>
<dbReference type="STRING" id="1666911.HLUCCA11_06225"/>
<feature type="transmembrane region" description="Helical" evidence="2">
    <location>
        <begin position="40"/>
        <end position="59"/>
    </location>
</feature>
<keyword evidence="2" id="KW-0812">Transmembrane</keyword>
<evidence type="ECO:0000313" key="4">
    <source>
        <dbReference type="EMBL" id="KPQ36456.1"/>
    </source>
</evidence>
<dbReference type="Pfam" id="PF02698">
    <property type="entry name" value="DUF218"/>
    <property type="match status" value="1"/>
</dbReference>
<feature type="domain" description="DUF218" evidence="3">
    <location>
        <begin position="70"/>
        <end position="187"/>
    </location>
</feature>
<evidence type="ECO:0000256" key="2">
    <source>
        <dbReference type="SAM" id="Phobius"/>
    </source>
</evidence>
<name>A0A0P8BR37_9CYAN</name>
<evidence type="ECO:0000259" key="3">
    <source>
        <dbReference type="Pfam" id="PF02698"/>
    </source>
</evidence>
<keyword evidence="2" id="KW-0472">Membrane</keyword>
<protein>
    <recommendedName>
        <fullName evidence="3">DUF218 domain-containing protein</fullName>
    </recommendedName>
</protein>
<organism evidence="4 5">
    <name type="scientific">Phormidesmis priestleyi Ana</name>
    <dbReference type="NCBI Taxonomy" id="1666911"/>
    <lineage>
        <taxon>Bacteria</taxon>
        <taxon>Bacillati</taxon>
        <taxon>Cyanobacteriota</taxon>
        <taxon>Cyanophyceae</taxon>
        <taxon>Leptolyngbyales</taxon>
        <taxon>Leptolyngbyaceae</taxon>
        <taxon>Phormidesmis</taxon>
    </lineage>
</organism>
<accession>A0A0P8BR37</accession>